<accession>A0A0R3RHJ9</accession>
<sequence>MGCICGKPDLEIGMQQYRILKSFAKGGFSQLFLIEEYKTGHRWALKRIDCHSKTDVERVQNEIDIQQRFGMHPNILSLKCFTNDEIPHGLRFSLVFTFYKAIIFLLLGKYISLQLDEKNICDVENGSLQDELASRRSCCDYIDEERVIRLFLQIASAVKLMHSSSPPVAHRDIKPANVLLSDDDRPILMDFGSSFSCPIIINDGKDSRMQLDEAGELCSMPYRAPELFVCEVGSIIDQSIDIWSLGCLLFALCFFRSPFDDIYERGDSIALAVQSGKITYIESHPYSRKILDAIHAMIAVDPKDRPSITTVCELLQGS</sequence>
<feature type="domain" description="Protein kinase" evidence="9">
    <location>
        <begin position="17"/>
        <end position="318"/>
    </location>
</feature>
<dbReference type="PROSITE" id="PS50011">
    <property type="entry name" value="PROTEIN_KINASE_DOM"/>
    <property type="match status" value="1"/>
</dbReference>
<dbReference type="GO" id="GO:0005794">
    <property type="term" value="C:Golgi apparatus"/>
    <property type="evidence" value="ECO:0007669"/>
    <property type="project" value="TreeGrafter"/>
</dbReference>
<evidence type="ECO:0000256" key="7">
    <source>
        <dbReference type="ARBA" id="ARBA00047899"/>
    </source>
</evidence>
<evidence type="ECO:0000256" key="1">
    <source>
        <dbReference type="ARBA" id="ARBA00012513"/>
    </source>
</evidence>
<dbReference type="InterPro" id="IPR008271">
    <property type="entry name" value="Ser/Thr_kinase_AS"/>
</dbReference>
<dbReference type="GO" id="GO:0004674">
    <property type="term" value="F:protein serine/threonine kinase activity"/>
    <property type="evidence" value="ECO:0007669"/>
    <property type="project" value="UniProtKB-KW"/>
</dbReference>
<comment type="catalytic activity">
    <reaction evidence="7">
        <text>L-threonyl-[protein] + ATP = O-phospho-L-threonyl-[protein] + ADP + H(+)</text>
        <dbReference type="Rhea" id="RHEA:46608"/>
        <dbReference type="Rhea" id="RHEA-COMP:11060"/>
        <dbReference type="Rhea" id="RHEA-COMP:11605"/>
        <dbReference type="ChEBI" id="CHEBI:15378"/>
        <dbReference type="ChEBI" id="CHEBI:30013"/>
        <dbReference type="ChEBI" id="CHEBI:30616"/>
        <dbReference type="ChEBI" id="CHEBI:61977"/>
        <dbReference type="ChEBI" id="CHEBI:456216"/>
        <dbReference type="EC" id="2.7.11.1"/>
    </reaction>
</comment>
<evidence type="ECO:0000313" key="11">
    <source>
        <dbReference type="WBParaSite" id="EEL_0000092601-mRNA-1"/>
    </source>
</evidence>
<dbReference type="InterPro" id="IPR011009">
    <property type="entry name" value="Kinase-like_dom_sf"/>
</dbReference>
<evidence type="ECO:0000256" key="3">
    <source>
        <dbReference type="ARBA" id="ARBA00022679"/>
    </source>
</evidence>
<keyword evidence="4" id="KW-0547">Nucleotide-binding</keyword>
<comment type="catalytic activity">
    <reaction evidence="8">
        <text>L-seryl-[protein] + ATP = O-phospho-L-seryl-[protein] + ADP + H(+)</text>
        <dbReference type="Rhea" id="RHEA:17989"/>
        <dbReference type="Rhea" id="RHEA-COMP:9863"/>
        <dbReference type="Rhea" id="RHEA-COMP:11604"/>
        <dbReference type="ChEBI" id="CHEBI:15378"/>
        <dbReference type="ChEBI" id="CHEBI:29999"/>
        <dbReference type="ChEBI" id="CHEBI:30616"/>
        <dbReference type="ChEBI" id="CHEBI:83421"/>
        <dbReference type="ChEBI" id="CHEBI:456216"/>
        <dbReference type="EC" id="2.7.11.1"/>
    </reaction>
</comment>
<dbReference type="GO" id="GO:0005524">
    <property type="term" value="F:ATP binding"/>
    <property type="evidence" value="ECO:0007669"/>
    <property type="project" value="UniProtKB-KW"/>
</dbReference>
<dbReference type="EC" id="2.7.11.1" evidence="1"/>
<evidence type="ECO:0000256" key="8">
    <source>
        <dbReference type="ARBA" id="ARBA00048679"/>
    </source>
</evidence>
<dbReference type="Pfam" id="PF00069">
    <property type="entry name" value="Pkinase"/>
    <property type="match status" value="1"/>
</dbReference>
<keyword evidence="2" id="KW-0723">Serine/threonine-protein kinase</keyword>
<keyword evidence="10" id="KW-1185">Reference proteome</keyword>
<dbReference type="AlphaFoldDB" id="A0A0R3RHJ9"/>
<dbReference type="InterPro" id="IPR052239">
    <property type="entry name" value="Ser/Thr-specific_kinases"/>
</dbReference>
<dbReference type="PANTHER" id="PTHR45998">
    <property type="entry name" value="SERINE/THREONINE-PROTEIN KINASE 16"/>
    <property type="match status" value="1"/>
</dbReference>
<dbReference type="WBParaSite" id="EEL_0000092601-mRNA-1">
    <property type="protein sequence ID" value="EEL_0000092601-mRNA-1"/>
    <property type="gene ID" value="EEL_0000092601"/>
</dbReference>
<dbReference type="SUPFAM" id="SSF56112">
    <property type="entry name" value="Protein kinase-like (PK-like)"/>
    <property type="match status" value="1"/>
</dbReference>
<name>A0A0R3RHJ9_9BILA</name>
<keyword evidence="3" id="KW-0808">Transferase</keyword>
<evidence type="ECO:0000256" key="2">
    <source>
        <dbReference type="ARBA" id="ARBA00022527"/>
    </source>
</evidence>
<proteinExistence type="predicted"/>
<evidence type="ECO:0000256" key="5">
    <source>
        <dbReference type="ARBA" id="ARBA00022777"/>
    </source>
</evidence>
<dbReference type="Proteomes" id="UP000050640">
    <property type="component" value="Unplaced"/>
</dbReference>
<evidence type="ECO:0000256" key="4">
    <source>
        <dbReference type="ARBA" id="ARBA00022741"/>
    </source>
</evidence>
<evidence type="ECO:0000256" key="6">
    <source>
        <dbReference type="ARBA" id="ARBA00022840"/>
    </source>
</evidence>
<keyword evidence="6" id="KW-0067">ATP-binding</keyword>
<dbReference type="Gene3D" id="1.10.510.10">
    <property type="entry name" value="Transferase(Phosphotransferase) domain 1"/>
    <property type="match status" value="1"/>
</dbReference>
<dbReference type="STRING" id="1147741.A0A0R3RHJ9"/>
<reference evidence="11" key="1">
    <citation type="submission" date="2017-02" db="UniProtKB">
        <authorList>
            <consortium name="WormBaseParasite"/>
        </authorList>
    </citation>
    <scope>IDENTIFICATION</scope>
</reference>
<dbReference type="SMART" id="SM00220">
    <property type="entry name" value="S_TKc"/>
    <property type="match status" value="1"/>
</dbReference>
<evidence type="ECO:0000259" key="9">
    <source>
        <dbReference type="PROSITE" id="PS50011"/>
    </source>
</evidence>
<evidence type="ECO:0000313" key="10">
    <source>
        <dbReference type="Proteomes" id="UP000050640"/>
    </source>
</evidence>
<protein>
    <recommendedName>
        <fullName evidence="1">non-specific serine/threonine protein kinase</fullName>
        <ecNumber evidence="1">2.7.11.1</ecNumber>
    </recommendedName>
</protein>
<dbReference type="InterPro" id="IPR000719">
    <property type="entry name" value="Prot_kinase_dom"/>
</dbReference>
<organism evidence="10 11">
    <name type="scientific">Elaeophora elaphi</name>
    <dbReference type="NCBI Taxonomy" id="1147741"/>
    <lineage>
        <taxon>Eukaryota</taxon>
        <taxon>Metazoa</taxon>
        <taxon>Ecdysozoa</taxon>
        <taxon>Nematoda</taxon>
        <taxon>Chromadorea</taxon>
        <taxon>Rhabditida</taxon>
        <taxon>Spirurina</taxon>
        <taxon>Spiruromorpha</taxon>
        <taxon>Filarioidea</taxon>
        <taxon>Onchocercidae</taxon>
        <taxon>Elaeophora</taxon>
    </lineage>
</organism>
<dbReference type="PANTHER" id="PTHR45998:SF2">
    <property type="entry name" value="SERINE_THREONINE-PROTEIN KINASE 16"/>
    <property type="match status" value="1"/>
</dbReference>
<dbReference type="PROSITE" id="PS00108">
    <property type="entry name" value="PROTEIN_KINASE_ST"/>
    <property type="match status" value="1"/>
</dbReference>
<keyword evidence="5" id="KW-0418">Kinase</keyword>